<dbReference type="InterPro" id="IPR041497">
    <property type="entry name" value="Thump-like"/>
</dbReference>
<dbReference type="Gene3D" id="3.40.50.150">
    <property type="entry name" value="Vaccinia Virus protein VP39"/>
    <property type="match status" value="1"/>
</dbReference>
<gene>
    <name evidence="3" type="ORF">SAMN05444409_1691</name>
</gene>
<dbReference type="Gene3D" id="1.10.10.1110">
    <property type="entry name" value="Methyltransferase PG1098, N-terminal domain"/>
    <property type="match status" value="1"/>
</dbReference>
<dbReference type="Proteomes" id="UP000185207">
    <property type="component" value="Unassembled WGS sequence"/>
</dbReference>
<dbReference type="AlphaFoldDB" id="A0A1N6G753"/>
<feature type="domain" description="PG-1098 ferredoxin-like" evidence="2">
    <location>
        <begin position="288"/>
        <end position="331"/>
    </location>
</feature>
<protein>
    <submittedName>
        <fullName evidence="3">Uncharacterized protein</fullName>
    </submittedName>
</protein>
<evidence type="ECO:0000313" key="3">
    <source>
        <dbReference type="EMBL" id="SIO03379.1"/>
    </source>
</evidence>
<name>A0A1N6G753_9FLAO</name>
<evidence type="ECO:0000259" key="2">
    <source>
        <dbReference type="Pfam" id="PF22013"/>
    </source>
</evidence>
<evidence type="ECO:0000259" key="1">
    <source>
        <dbReference type="Pfam" id="PF18096"/>
    </source>
</evidence>
<organism evidence="3 4">
    <name type="scientific">Epilithonimonas zeae</name>
    <dbReference type="NCBI Taxonomy" id="1416779"/>
    <lineage>
        <taxon>Bacteria</taxon>
        <taxon>Pseudomonadati</taxon>
        <taxon>Bacteroidota</taxon>
        <taxon>Flavobacteriia</taxon>
        <taxon>Flavobacteriales</taxon>
        <taxon>Weeksellaceae</taxon>
        <taxon>Chryseobacterium group</taxon>
        <taxon>Epilithonimonas</taxon>
    </lineage>
</organism>
<dbReference type="Pfam" id="PF03602">
    <property type="entry name" value="Cons_hypoth95"/>
    <property type="match status" value="1"/>
</dbReference>
<dbReference type="Pfam" id="PF18096">
    <property type="entry name" value="Thump_like"/>
    <property type="match status" value="1"/>
</dbReference>
<dbReference type="InterPro" id="IPR054168">
    <property type="entry name" value="PG_1098_Fer"/>
</dbReference>
<dbReference type="InterPro" id="IPR029063">
    <property type="entry name" value="SAM-dependent_MTases_sf"/>
</dbReference>
<dbReference type="OrthoDB" id="1000417at2"/>
<dbReference type="STRING" id="1416779.SAMN05444409_1691"/>
<dbReference type="SUPFAM" id="SSF53335">
    <property type="entry name" value="S-adenosyl-L-methionine-dependent methyltransferases"/>
    <property type="match status" value="1"/>
</dbReference>
<dbReference type="EMBL" id="FSRK01000001">
    <property type="protein sequence ID" value="SIO03379.1"/>
    <property type="molecule type" value="Genomic_DNA"/>
</dbReference>
<feature type="domain" description="THUMP-like" evidence="1">
    <location>
        <begin position="339"/>
        <end position="389"/>
    </location>
</feature>
<accession>A0A1N6G753</accession>
<evidence type="ECO:0000313" key="4">
    <source>
        <dbReference type="Proteomes" id="UP000185207"/>
    </source>
</evidence>
<dbReference type="CDD" id="cd02440">
    <property type="entry name" value="AdoMet_MTases"/>
    <property type="match status" value="1"/>
</dbReference>
<dbReference type="PANTHER" id="PTHR14741">
    <property type="entry name" value="S-ADENOSYLMETHIONINE-DEPENDENT METHYLTRANSFERASE RELATED"/>
    <property type="match status" value="1"/>
</dbReference>
<proteinExistence type="predicted"/>
<reference evidence="4" key="1">
    <citation type="submission" date="2016-11" db="EMBL/GenBank/DDBJ databases">
        <authorList>
            <person name="Varghese N."/>
            <person name="Submissions S."/>
        </authorList>
    </citation>
    <scope>NUCLEOTIDE SEQUENCE [LARGE SCALE GENOMIC DNA]</scope>
    <source>
        <strain evidence="4">DSM 27623</strain>
    </source>
</reference>
<keyword evidence="4" id="KW-1185">Reference proteome</keyword>
<dbReference type="Pfam" id="PF22013">
    <property type="entry name" value="PG_1098_Fer"/>
    <property type="match status" value="1"/>
</dbReference>
<dbReference type="PANTHER" id="PTHR14741:SF32">
    <property type="entry name" value="TRIMETHYLGUANOSINE SYNTHASE"/>
    <property type="match status" value="1"/>
</dbReference>
<dbReference type="RefSeq" id="WP_074234625.1">
    <property type="nucleotide sequence ID" value="NZ_FSRK01000001.1"/>
</dbReference>
<sequence length="394" mass="45322">MNFSKIISSDIQNYIKQNLNSDLNKLLLKKSPFSDVSMQEIVQQIKGKKTAEKKFPFLLKEGIIFPPNLNLEQASSQSTAEYKAQNLKGKTFLDLTCGFGIDAYFLSQNFDEITLIEQNFELISIVENNWKILNRKAKFVNENLEGFLDGLREPQIDNFNKFDVIYLDPARRDQQNKKKFLLEDLSPNLLKIEEKLNSISDKIIVKLSPLIDISYLISELKSITEIQIIAVRNEVKELLLIIEKQDSGAKIQDTKITCINLESDEPVFSFNFNDEKSAESEFSESLNFLYIPNNSILKAGAFNIISDKFGLKKLHPNTHFYTSENKIENFPGRVLQIEKIEAKDLKKGEKYNIVSKNYPLKPEEIKKKYKLNDGGNQYLIFTQSVDGKEILKSF</sequence>